<dbReference type="InterPro" id="IPR016181">
    <property type="entry name" value="Acyl_CoA_acyltransferase"/>
</dbReference>
<evidence type="ECO:0000256" key="3">
    <source>
        <dbReference type="SAM" id="MobiDB-lite"/>
    </source>
</evidence>
<organism evidence="5 6">
    <name type="scientific">Rhodotorula taiwanensis</name>
    <dbReference type="NCBI Taxonomy" id="741276"/>
    <lineage>
        <taxon>Eukaryota</taxon>
        <taxon>Fungi</taxon>
        <taxon>Dikarya</taxon>
        <taxon>Basidiomycota</taxon>
        <taxon>Pucciniomycotina</taxon>
        <taxon>Microbotryomycetes</taxon>
        <taxon>Sporidiobolales</taxon>
        <taxon>Sporidiobolaceae</taxon>
        <taxon>Rhodotorula</taxon>
    </lineage>
</organism>
<dbReference type="AlphaFoldDB" id="A0A2S5BEB8"/>
<dbReference type="Gene3D" id="3.40.630.30">
    <property type="match status" value="2"/>
</dbReference>
<evidence type="ECO:0000313" key="6">
    <source>
        <dbReference type="Proteomes" id="UP000237144"/>
    </source>
</evidence>
<proteinExistence type="predicted"/>
<dbReference type="PANTHER" id="PTHR42919">
    <property type="entry name" value="N-ALPHA-ACETYLTRANSFERASE"/>
    <property type="match status" value="1"/>
</dbReference>
<gene>
    <name evidence="5" type="ORF">BMF94_1739</name>
</gene>
<keyword evidence="2" id="KW-0012">Acyltransferase</keyword>
<dbReference type="STRING" id="741276.A0A2S5BEB8"/>
<keyword evidence="1 5" id="KW-0808">Transferase</keyword>
<dbReference type="Proteomes" id="UP000237144">
    <property type="component" value="Unassembled WGS sequence"/>
</dbReference>
<reference evidence="5 6" key="1">
    <citation type="journal article" date="2018" name="Front. Microbiol.">
        <title>Prospects for Fungal Bioremediation of Acidic Radioactive Waste Sites: Characterization and Genome Sequence of Rhodotorula taiwanensis MD1149.</title>
        <authorList>
            <person name="Tkavc R."/>
            <person name="Matrosova V.Y."/>
            <person name="Grichenko O.E."/>
            <person name="Gostincar C."/>
            <person name="Volpe R.P."/>
            <person name="Klimenkova P."/>
            <person name="Gaidamakova E.K."/>
            <person name="Zhou C.E."/>
            <person name="Stewart B.J."/>
            <person name="Lyman M.G."/>
            <person name="Malfatti S.A."/>
            <person name="Rubinfeld B."/>
            <person name="Courtot M."/>
            <person name="Singh J."/>
            <person name="Dalgard C.L."/>
            <person name="Hamilton T."/>
            <person name="Frey K.G."/>
            <person name="Gunde-Cimerman N."/>
            <person name="Dugan L."/>
            <person name="Daly M.J."/>
        </authorList>
    </citation>
    <scope>NUCLEOTIDE SEQUENCE [LARGE SCALE GENOMIC DNA]</scope>
    <source>
        <strain evidence="5 6">MD1149</strain>
    </source>
</reference>
<feature type="domain" description="N-acetyltransferase" evidence="4">
    <location>
        <begin position="32"/>
        <end position="303"/>
    </location>
</feature>
<dbReference type="SUPFAM" id="SSF55729">
    <property type="entry name" value="Acyl-CoA N-acyltransferases (Nat)"/>
    <property type="match status" value="1"/>
</dbReference>
<evidence type="ECO:0000259" key="4">
    <source>
        <dbReference type="PROSITE" id="PS51186"/>
    </source>
</evidence>
<feature type="compositionally biased region" description="Basic and acidic residues" evidence="3">
    <location>
        <begin position="215"/>
        <end position="240"/>
    </location>
</feature>
<dbReference type="CDD" id="cd04301">
    <property type="entry name" value="NAT_SF"/>
    <property type="match status" value="1"/>
</dbReference>
<keyword evidence="6" id="KW-1185">Reference proteome</keyword>
<dbReference type="GO" id="GO:0031415">
    <property type="term" value="C:NatA complex"/>
    <property type="evidence" value="ECO:0007669"/>
    <property type="project" value="TreeGrafter"/>
</dbReference>
<name>A0A2S5BEB8_9BASI</name>
<dbReference type="OrthoDB" id="47374at2759"/>
<dbReference type="InterPro" id="IPR000182">
    <property type="entry name" value="GNAT_dom"/>
</dbReference>
<protein>
    <submittedName>
        <fullName evidence="5">GNAT family acetyltransferase</fullName>
    </submittedName>
</protein>
<evidence type="ECO:0000256" key="2">
    <source>
        <dbReference type="ARBA" id="ARBA00023315"/>
    </source>
</evidence>
<dbReference type="GO" id="GO:0016747">
    <property type="term" value="F:acyltransferase activity, transferring groups other than amino-acyl groups"/>
    <property type="evidence" value="ECO:0007669"/>
    <property type="project" value="InterPro"/>
</dbReference>
<dbReference type="EMBL" id="PJQD01000019">
    <property type="protein sequence ID" value="POY75109.1"/>
    <property type="molecule type" value="Genomic_DNA"/>
</dbReference>
<feature type="region of interest" description="Disordered" evidence="3">
    <location>
        <begin position="188"/>
        <end position="251"/>
    </location>
</feature>
<sequence length="312" mass="33928">MSAVLSALPELPKLVEPAQTINGKRIRVAPRVNLGDITINNLGTVRKLHNVLFPVSYNSQFYAALNDDRLHHPEDYCKLVYYQDLPVGVIVCRLEEAEFAPPKNLGEASANHKAATEAAAAAAAAAANEDGETEKKKMKRKVHKYDDDKAYKLYVMTLGVLAPYRHQGLGSKLIHHVLSTAAASLAQPAPPATSTASPQANGTSPVASSSSSSKSKPDPKKKAASEADKGDSEQKKKDDAATEAEAADPLKPRIESVYLHVQVGNDDAKRFWEKWGFEVKETVPDYYRKISPRDAWLLERKITPSAASTDSA</sequence>
<dbReference type="GO" id="GO:0007064">
    <property type="term" value="P:mitotic sister chromatid cohesion"/>
    <property type="evidence" value="ECO:0007669"/>
    <property type="project" value="TreeGrafter"/>
</dbReference>
<comment type="caution">
    <text evidence="5">The sequence shown here is derived from an EMBL/GenBank/DDBJ whole genome shotgun (WGS) entry which is preliminary data.</text>
</comment>
<feature type="compositionally biased region" description="Low complexity" evidence="3">
    <location>
        <begin position="188"/>
        <end position="214"/>
    </location>
</feature>
<evidence type="ECO:0000313" key="5">
    <source>
        <dbReference type="EMBL" id="POY75109.1"/>
    </source>
</evidence>
<evidence type="ECO:0000256" key="1">
    <source>
        <dbReference type="ARBA" id="ARBA00022679"/>
    </source>
</evidence>
<dbReference type="InterPro" id="IPR051556">
    <property type="entry name" value="N-term/lysine_N-AcTrnsfr"/>
</dbReference>
<dbReference type="Pfam" id="PF00583">
    <property type="entry name" value="Acetyltransf_1"/>
    <property type="match status" value="1"/>
</dbReference>
<dbReference type="PROSITE" id="PS51186">
    <property type="entry name" value="GNAT"/>
    <property type="match status" value="1"/>
</dbReference>
<accession>A0A2S5BEB8</accession>
<dbReference type="PANTHER" id="PTHR42919:SF8">
    <property type="entry name" value="N-ALPHA-ACETYLTRANSFERASE 50"/>
    <property type="match status" value="1"/>
</dbReference>